<proteinExistence type="predicted"/>
<name>A0A1G6WCQ7_9BACT</name>
<dbReference type="OrthoDB" id="828290at2"/>
<dbReference type="RefSeq" id="WP_087940912.1">
    <property type="nucleotide sequence ID" value="NZ_FNAC01000043.1"/>
</dbReference>
<evidence type="ECO:0000313" key="2">
    <source>
        <dbReference type="Proteomes" id="UP000199060"/>
    </source>
</evidence>
<accession>A0A1G6WCQ7</accession>
<evidence type="ECO:0000313" key="1">
    <source>
        <dbReference type="EMBL" id="SDD63608.1"/>
    </source>
</evidence>
<organism evidence="1 2">
    <name type="scientific">Algoriphagus faecimaris</name>
    <dbReference type="NCBI Taxonomy" id="686796"/>
    <lineage>
        <taxon>Bacteria</taxon>
        <taxon>Pseudomonadati</taxon>
        <taxon>Bacteroidota</taxon>
        <taxon>Cytophagia</taxon>
        <taxon>Cytophagales</taxon>
        <taxon>Cyclobacteriaceae</taxon>
        <taxon>Algoriphagus</taxon>
    </lineage>
</organism>
<reference evidence="2" key="1">
    <citation type="submission" date="2016-10" db="EMBL/GenBank/DDBJ databases">
        <authorList>
            <person name="Varghese N."/>
            <person name="Submissions S."/>
        </authorList>
    </citation>
    <scope>NUCLEOTIDE SEQUENCE [LARGE SCALE GENOMIC DNA]</scope>
    <source>
        <strain evidence="2">DSM 23095</strain>
    </source>
</reference>
<dbReference type="AlphaFoldDB" id="A0A1G6WCQ7"/>
<sequence>MKRLKNYVCFMVGFFCLCSLQKELIAQEKIYEACPNMELSYSIIDEETKMCGNSGMGGSGSQVTFLVCNPDPVQCCPGLDFEPEPSCFG</sequence>
<dbReference type="EMBL" id="FNAC01000043">
    <property type="protein sequence ID" value="SDD63608.1"/>
    <property type="molecule type" value="Genomic_DNA"/>
</dbReference>
<protein>
    <submittedName>
        <fullName evidence="1">Uncharacterized protein</fullName>
    </submittedName>
</protein>
<keyword evidence="2" id="KW-1185">Reference proteome</keyword>
<dbReference type="STRING" id="686796.SAMN04488104_10439"/>
<gene>
    <name evidence="1" type="ORF">SAMN04488104_10439</name>
</gene>
<dbReference type="Proteomes" id="UP000199060">
    <property type="component" value="Unassembled WGS sequence"/>
</dbReference>